<evidence type="ECO:0000313" key="3">
    <source>
        <dbReference type="Proteomes" id="UP000193200"/>
    </source>
</evidence>
<gene>
    <name evidence="2" type="ORF">OCH7691_00406</name>
</gene>
<evidence type="ECO:0000313" key="2">
    <source>
        <dbReference type="EMBL" id="SLN18697.1"/>
    </source>
</evidence>
<dbReference type="RefSeq" id="WP_085881747.1">
    <property type="nucleotide sequence ID" value="NZ_FWFR01000001.1"/>
</dbReference>
<keyword evidence="3" id="KW-1185">Reference proteome</keyword>
<dbReference type="Proteomes" id="UP000193200">
    <property type="component" value="Unassembled WGS sequence"/>
</dbReference>
<accession>A0A1Y5RN55</accession>
<name>A0A1Y5RN55_9PROT</name>
<feature type="domain" description="Winged helix" evidence="1">
    <location>
        <begin position="20"/>
        <end position="94"/>
    </location>
</feature>
<dbReference type="Pfam" id="PF22324">
    <property type="entry name" value="HTH_91"/>
    <property type="match status" value="1"/>
</dbReference>
<dbReference type="AlphaFoldDB" id="A0A1Y5RN55"/>
<dbReference type="InterPro" id="IPR054382">
    <property type="entry name" value="wHTH_alphaproteobact"/>
</dbReference>
<reference evidence="2 3" key="1">
    <citation type="submission" date="2017-03" db="EMBL/GenBank/DDBJ databases">
        <authorList>
            <person name="Afonso C.L."/>
            <person name="Miller P.J."/>
            <person name="Scott M.A."/>
            <person name="Spackman E."/>
            <person name="Goraichik I."/>
            <person name="Dimitrov K.M."/>
            <person name="Suarez D.L."/>
            <person name="Swayne D.E."/>
        </authorList>
    </citation>
    <scope>NUCLEOTIDE SEQUENCE [LARGE SCALE GENOMIC DNA]</scope>
    <source>
        <strain evidence="2 3">CECT 7691</strain>
    </source>
</reference>
<dbReference type="OrthoDB" id="7211172at2"/>
<organism evidence="2 3">
    <name type="scientific">Oceanibacterium hippocampi</name>
    <dbReference type="NCBI Taxonomy" id="745714"/>
    <lineage>
        <taxon>Bacteria</taxon>
        <taxon>Pseudomonadati</taxon>
        <taxon>Pseudomonadota</taxon>
        <taxon>Alphaproteobacteria</taxon>
        <taxon>Sneathiellales</taxon>
        <taxon>Sneathiellaceae</taxon>
        <taxon>Oceanibacterium</taxon>
    </lineage>
</organism>
<dbReference type="InParanoid" id="A0A1Y5RN55"/>
<protein>
    <recommendedName>
        <fullName evidence="1">Winged helix domain-containing protein</fullName>
    </recommendedName>
</protein>
<proteinExistence type="predicted"/>
<dbReference type="EMBL" id="FWFR01000001">
    <property type="protein sequence ID" value="SLN18697.1"/>
    <property type="molecule type" value="Genomic_DNA"/>
</dbReference>
<sequence>MSGRLTVTAAVTDHAGSREIAVRGQTAKALLALVESGRKGATAADVAGWAYRFAAYCHDLKRNHGLVIRTDREPHPGGWHGRHVLESRVAILSVDGIDGDA</sequence>
<evidence type="ECO:0000259" key="1">
    <source>
        <dbReference type="Pfam" id="PF22324"/>
    </source>
</evidence>